<dbReference type="Pfam" id="PF10544">
    <property type="entry name" value="T5orf172"/>
    <property type="match status" value="1"/>
</dbReference>
<gene>
    <name evidence="3" type="ORF">R3P38DRAFT_3223314</name>
</gene>
<dbReference type="EMBL" id="JAWWNJ010000101">
    <property type="protein sequence ID" value="KAK6995813.1"/>
    <property type="molecule type" value="Genomic_DNA"/>
</dbReference>
<feature type="region of interest" description="Disordered" evidence="1">
    <location>
        <begin position="32"/>
        <end position="51"/>
    </location>
</feature>
<dbReference type="Proteomes" id="UP001362999">
    <property type="component" value="Unassembled WGS sequence"/>
</dbReference>
<accession>A0AAV9ZX42</accession>
<evidence type="ECO:0000313" key="3">
    <source>
        <dbReference type="EMBL" id="KAK6995813.1"/>
    </source>
</evidence>
<comment type="caution">
    <text evidence="3">The sequence shown here is derived from an EMBL/GenBank/DDBJ whole genome shotgun (WGS) entry which is preliminary data.</text>
</comment>
<evidence type="ECO:0000259" key="2">
    <source>
        <dbReference type="Pfam" id="PF10544"/>
    </source>
</evidence>
<protein>
    <recommendedName>
        <fullName evidence="2">Bacteriophage T5 Orf172 DNA-binding domain-containing protein</fullName>
    </recommendedName>
</protein>
<dbReference type="AlphaFoldDB" id="A0AAV9ZX42"/>
<evidence type="ECO:0000313" key="4">
    <source>
        <dbReference type="Proteomes" id="UP001362999"/>
    </source>
</evidence>
<reference evidence="3 4" key="1">
    <citation type="journal article" date="2024" name="J Genomics">
        <title>Draft genome sequencing and assembly of Favolaschia claudopus CIRM-BRFM 2984 isolated from oak limbs.</title>
        <authorList>
            <person name="Navarro D."/>
            <person name="Drula E."/>
            <person name="Chaduli D."/>
            <person name="Cazenave R."/>
            <person name="Ahrendt S."/>
            <person name="Wang J."/>
            <person name="Lipzen A."/>
            <person name="Daum C."/>
            <person name="Barry K."/>
            <person name="Grigoriev I.V."/>
            <person name="Favel A."/>
            <person name="Rosso M.N."/>
            <person name="Martin F."/>
        </authorList>
    </citation>
    <scope>NUCLEOTIDE SEQUENCE [LARGE SCALE GENOMIC DNA]</scope>
    <source>
        <strain evidence="3 4">CIRM-BRFM 2984</strain>
    </source>
</reference>
<feature type="domain" description="Bacteriophage T5 Orf172 DNA-binding" evidence="2">
    <location>
        <begin position="119"/>
        <end position="192"/>
    </location>
</feature>
<name>A0AAV9ZX42_9AGAR</name>
<dbReference type="InterPro" id="IPR018306">
    <property type="entry name" value="Phage_T5_Orf172_DNA-bd"/>
</dbReference>
<keyword evidence="4" id="KW-1185">Reference proteome</keyword>
<proteinExistence type="predicted"/>
<evidence type="ECO:0000256" key="1">
    <source>
        <dbReference type="SAM" id="MobiDB-lite"/>
    </source>
</evidence>
<sequence length="222" mass="25354">MKSDAGVVTSRSECGRRGPSLLYLIPTSTLSPLHSMPRRPRSRPSSASRWAAAHAPGTNSIAIKHTHGPIDQAWSIVTGPNPYTQDGSGFVYLHSRIAYSDIAQFQRGHITFDELSTRFEIKLGHTNNLRRRFKEYSKCAEGYLFFWHCAYTTRRRMLLERLVHLSLLQLGARISRYRCFGCGKRHREYYSFRVVKGFVGLARLTEFWLGALGEVASQRILF</sequence>
<organism evidence="3 4">
    <name type="scientific">Favolaschia claudopus</name>
    <dbReference type="NCBI Taxonomy" id="2862362"/>
    <lineage>
        <taxon>Eukaryota</taxon>
        <taxon>Fungi</taxon>
        <taxon>Dikarya</taxon>
        <taxon>Basidiomycota</taxon>
        <taxon>Agaricomycotina</taxon>
        <taxon>Agaricomycetes</taxon>
        <taxon>Agaricomycetidae</taxon>
        <taxon>Agaricales</taxon>
        <taxon>Marasmiineae</taxon>
        <taxon>Mycenaceae</taxon>
        <taxon>Favolaschia</taxon>
    </lineage>
</organism>